<dbReference type="Gene3D" id="3.40.50.80">
    <property type="entry name" value="Nucleotide-binding domain of ferredoxin-NADP reductase (FNR) module"/>
    <property type="match status" value="1"/>
</dbReference>
<dbReference type="Pfam" id="PF08030">
    <property type="entry name" value="NAD_binding_6"/>
    <property type="match status" value="1"/>
</dbReference>
<dbReference type="EMBL" id="JAACNO010003292">
    <property type="protein sequence ID" value="KAF4127324.1"/>
    <property type="molecule type" value="Genomic_DNA"/>
</dbReference>
<name>A0A8S9TLB2_PHYIN</name>
<keyword evidence="2" id="KW-0812">Transmembrane</keyword>
<dbReference type="InterPro" id="IPR013112">
    <property type="entry name" value="FAD-bd_8"/>
</dbReference>
<keyword evidence="2" id="KW-1133">Transmembrane helix</keyword>
<dbReference type="FunFam" id="2.40.30.10:FF:000125">
    <property type="entry name" value="Ferric reduction oxidase 7"/>
    <property type="match status" value="1"/>
</dbReference>
<evidence type="ECO:0000259" key="3">
    <source>
        <dbReference type="PROSITE" id="PS51384"/>
    </source>
</evidence>
<accession>A0A8S9TLB2</accession>
<evidence type="ECO:0000313" key="5">
    <source>
        <dbReference type="Proteomes" id="UP000704712"/>
    </source>
</evidence>
<evidence type="ECO:0000313" key="4">
    <source>
        <dbReference type="EMBL" id="KAF4127324.1"/>
    </source>
</evidence>
<evidence type="ECO:0000256" key="1">
    <source>
        <dbReference type="ARBA" id="ARBA00023002"/>
    </source>
</evidence>
<dbReference type="InterPro" id="IPR050369">
    <property type="entry name" value="RBOH/FRE"/>
</dbReference>
<dbReference type="PANTHER" id="PTHR11972">
    <property type="entry name" value="NADPH OXIDASE"/>
    <property type="match status" value="1"/>
</dbReference>
<dbReference type="AlphaFoldDB" id="A0A8S9TLB2"/>
<evidence type="ECO:0000256" key="2">
    <source>
        <dbReference type="SAM" id="Phobius"/>
    </source>
</evidence>
<dbReference type="SUPFAM" id="SSF52343">
    <property type="entry name" value="Ferredoxin reductase-like, C-terminal NADP-linked domain"/>
    <property type="match status" value="1"/>
</dbReference>
<sequence length="457" mass="51833">MTTILTPAAATPRLENQCESLTLSNQYVNAVSPRHITEAEELSRTQKWARSWMVTRWRLSRSIYSVPVPFLTARFDIKRGDLVLTLPLLLILLVASVYFTSDHDVKVSGMLPNFTMFLVFGMAVRNNSLLLTLTVKYSPGRSHPPCFFEFFVRVQWILFIVVIVAAVAHGAFFAIFGILPWLVDMLYRLVFRARTYARGSSKTKNASAGIAARDQVAVHALSGNITRIQFPRVRKDTGEAFEYEAGQYAFLCIPSISSLEWHPFTISSSPNEAMVTFHIKTLGDWTQKMRTAAISASEDSPFDILLDGPYGNVSIDVATSGVYSNYVLFSGGIGVTPMRSIANWLYTEHHEGYRPDIKNVHFVWSVRDRELIQALVEGMELQLEANNHESYFPARIQDANESTSTFYSEFYLTKGEKDVEALLDHQLSNCLRYGSRPDTEEPWVKRQRQLATHEWLC</sequence>
<dbReference type="SUPFAM" id="SSF63380">
    <property type="entry name" value="Riboflavin synthase domain-like"/>
    <property type="match status" value="1"/>
</dbReference>
<dbReference type="InterPro" id="IPR017938">
    <property type="entry name" value="Riboflavin_synthase-like_b-brl"/>
</dbReference>
<feature type="transmembrane region" description="Helical" evidence="2">
    <location>
        <begin position="156"/>
        <end position="183"/>
    </location>
</feature>
<dbReference type="CDD" id="cd06186">
    <property type="entry name" value="NOX_Duox_like_FAD_NADP"/>
    <property type="match status" value="1"/>
</dbReference>
<reference evidence="4" key="1">
    <citation type="submission" date="2020-03" db="EMBL/GenBank/DDBJ databases">
        <title>Hybrid Assembly of Korean Phytophthora infestans isolates.</title>
        <authorList>
            <person name="Prokchorchik M."/>
            <person name="Lee Y."/>
            <person name="Seo J."/>
            <person name="Cho J.-H."/>
            <person name="Park Y.-E."/>
            <person name="Jang D.-C."/>
            <person name="Im J.-S."/>
            <person name="Choi J.-G."/>
            <person name="Park H.-J."/>
            <person name="Lee G.-B."/>
            <person name="Lee Y.-G."/>
            <person name="Hong S.-Y."/>
            <person name="Cho K."/>
            <person name="Sohn K.H."/>
        </authorList>
    </citation>
    <scope>NUCLEOTIDE SEQUENCE</scope>
    <source>
        <strain evidence="4">KR_2_A2</strain>
    </source>
</reference>
<feature type="domain" description="FAD-binding FR-type" evidence="3">
    <location>
        <begin position="203"/>
        <end position="316"/>
    </location>
</feature>
<dbReference type="InterPro" id="IPR017927">
    <property type="entry name" value="FAD-bd_FR_type"/>
</dbReference>
<proteinExistence type="predicted"/>
<protein>
    <submittedName>
        <fullName evidence="4">Ferric reductase NAD binding domain</fullName>
    </submittedName>
</protein>
<dbReference type="InterPro" id="IPR039261">
    <property type="entry name" value="FNR_nucleotide-bd"/>
</dbReference>
<dbReference type="Pfam" id="PF08022">
    <property type="entry name" value="FAD_binding_8"/>
    <property type="match status" value="1"/>
</dbReference>
<organism evidence="4 5">
    <name type="scientific">Phytophthora infestans</name>
    <name type="common">Potato late blight agent</name>
    <name type="synonym">Botrytis infestans</name>
    <dbReference type="NCBI Taxonomy" id="4787"/>
    <lineage>
        <taxon>Eukaryota</taxon>
        <taxon>Sar</taxon>
        <taxon>Stramenopiles</taxon>
        <taxon>Oomycota</taxon>
        <taxon>Peronosporomycetes</taxon>
        <taxon>Peronosporales</taxon>
        <taxon>Peronosporaceae</taxon>
        <taxon>Phytophthora</taxon>
    </lineage>
</organism>
<dbReference type="GO" id="GO:0005886">
    <property type="term" value="C:plasma membrane"/>
    <property type="evidence" value="ECO:0007669"/>
    <property type="project" value="TreeGrafter"/>
</dbReference>
<feature type="transmembrane region" description="Helical" evidence="2">
    <location>
        <begin position="113"/>
        <end position="135"/>
    </location>
</feature>
<dbReference type="InterPro" id="IPR013121">
    <property type="entry name" value="Fe_red_NAD-bd_6"/>
</dbReference>
<dbReference type="Gene3D" id="2.40.30.10">
    <property type="entry name" value="Translation factors"/>
    <property type="match status" value="1"/>
</dbReference>
<dbReference type="PANTHER" id="PTHR11972:SF55">
    <property type="entry name" value="FERRIC REDUCTASE"/>
    <property type="match status" value="1"/>
</dbReference>
<dbReference type="Proteomes" id="UP000704712">
    <property type="component" value="Unassembled WGS sequence"/>
</dbReference>
<keyword evidence="2" id="KW-0472">Membrane</keyword>
<gene>
    <name evidence="4" type="ORF">GN958_ATG23493</name>
</gene>
<keyword evidence="1" id="KW-0560">Oxidoreductase</keyword>
<dbReference type="GO" id="GO:0016491">
    <property type="term" value="F:oxidoreductase activity"/>
    <property type="evidence" value="ECO:0007669"/>
    <property type="project" value="UniProtKB-KW"/>
</dbReference>
<dbReference type="PROSITE" id="PS51384">
    <property type="entry name" value="FAD_FR"/>
    <property type="match status" value="1"/>
</dbReference>
<comment type="caution">
    <text evidence="4">The sequence shown here is derived from an EMBL/GenBank/DDBJ whole genome shotgun (WGS) entry which is preliminary data.</text>
</comment>
<feature type="transmembrane region" description="Helical" evidence="2">
    <location>
        <begin position="82"/>
        <end position="101"/>
    </location>
</feature>